<proteinExistence type="predicted"/>
<dbReference type="InterPro" id="IPR036388">
    <property type="entry name" value="WH-like_DNA-bd_sf"/>
</dbReference>
<evidence type="ECO:0000256" key="2">
    <source>
        <dbReference type="ARBA" id="ARBA00023125"/>
    </source>
</evidence>
<dbReference type="Proteomes" id="UP000310334">
    <property type="component" value="Unassembled WGS sequence"/>
</dbReference>
<dbReference type="GO" id="GO:0003677">
    <property type="term" value="F:DNA binding"/>
    <property type="evidence" value="ECO:0007669"/>
    <property type="project" value="UniProtKB-KW"/>
</dbReference>
<dbReference type="InterPro" id="IPR014757">
    <property type="entry name" value="Tscrpt_reg_IclR_C"/>
</dbReference>
<dbReference type="PROSITE" id="PS51078">
    <property type="entry name" value="ICLR_ED"/>
    <property type="match status" value="1"/>
</dbReference>
<dbReference type="SUPFAM" id="SSF55781">
    <property type="entry name" value="GAF domain-like"/>
    <property type="match status" value="1"/>
</dbReference>
<dbReference type="GO" id="GO:0045892">
    <property type="term" value="P:negative regulation of DNA-templated transcription"/>
    <property type="evidence" value="ECO:0007669"/>
    <property type="project" value="TreeGrafter"/>
</dbReference>
<keyword evidence="2" id="KW-0238">DNA-binding</keyword>
<protein>
    <submittedName>
        <fullName evidence="4">IclR family transcriptional regulator</fullName>
    </submittedName>
</protein>
<dbReference type="Gene3D" id="1.10.10.10">
    <property type="entry name" value="Winged helix-like DNA-binding domain superfamily/Winged helix DNA-binding domain"/>
    <property type="match status" value="1"/>
</dbReference>
<keyword evidence="5" id="KW-1185">Reference proteome</keyword>
<dbReference type="EMBL" id="SSNT01000011">
    <property type="protein sequence ID" value="THF78555.1"/>
    <property type="molecule type" value="Genomic_DNA"/>
</dbReference>
<evidence type="ECO:0000313" key="4">
    <source>
        <dbReference type="EMBL" id="THF78555.1"/>
    </source>
</evidence>
<gene>
    <name evidence="4" type="ORF">E6W99_15395</name>
</gene>
<keyword evidence="1" id="KW-0805">Transcription regulation</keyword>
<dbReference type="AlphaFoldDB" id="A0A4S4BTZ8"/>
<dbReference type="InterPro" id="IPR029016">
    <property type="entry name" value="GAF-like_dom_sf"/>
</dbReference>
<keyword evidence="3" id="KW-0804">Transcription</keyword>
<comment type="caution">
    <text evidence="4">The sequence shown here is derived from an EMBL/GenBank/DDBJ whole genome shotgun (WGS) entry which is preliminary data.</text>
</comment>
<dbReference type="GO" id="GO:0003700">
    <property type="term" value="F:DNA-binding transcription factor activity"/>
    <property type="evidence" value="ECO:0007669"/>
    <property type="project" value="TreeGrafter"/>
</dbReference>
<dbReference type="PANTHER" id="PTHR30136">
    <property type="entry name" value="HELIX-TURN-HELIX TRANSCRIPTIONAL REGULATOR, ICLR FAMILY"/>
    <property type="match status" value="1"/>
</dbReference>
<dbReference type="SUPFAM" id="SSF46785">
    <property type="entry name" value="Winged helix' DNA-binding domain"/>
    <property type="match status" value="1"/>
</dbReference>
<dbReference type="InterPro" id="IPR036390">
    <property type="entry name" value="WH_DNA-bd_sf"/>
</dbReference>
<organism evidence="4 5">
    <name type="scientific">Metabacillus sediminilitoris</name>
    <dbReference type="NCBI Taxonomy" id="2567941"/>
    <lineage>
        <taxon>Bacteria</taxon>
        <taxon>Bacillati</taxon>
        <taxon>Bacillota</taxon>
        <taxon>Bacilli</taxon>
        <taxon>Bacillales</taxon>
        <taxon>Bacillaceae</taxon>
        <taxon>Metabacillus</taxon>
    </lineage>
</organism>
<dbReference type="Pfam" id="PF09339">
    <property type="entry name" value="HTH_IclR"/>
    <property type="match status" value="1"/>
</dbReference>
<sequence length="280" mass="31465">MKWNFIRVFSYYEEGYSIMSRTTKSSLTNALRILKSFSIDHPELTLSEISEFVGVSKSTACRLIQTLESEGFIYQNILFNTYRLGSSVLTLSNTVIDQLAILKETTYFLKQLTAQTGESSHIAILDNTDVIYLKKEDSHHRVQLLSHIGRRNPAHCTASGQAILAFVKPTTVEKLFEGGLDQATNYSFGSLPQLQQKLATIREQGYSISKGELIENIVSIGAPIYNKNNQVFAAINVAGPKQRILPNLQQIVTNVLFTSKTMTNYVQSHEKDVDIETFIK</sequence>
<dbReference type="InterPro" id="IPR005471">
    <property type="entry name" value="Tscrpt_reg_IclR_N"/>
</dbReference>
<evidence type="ECO:0000256" key="1">
    <source>
        <dbReference type="ARBA" id="ARBA00023015"/>
    </source>
</evidence>
<accession>A0A4S4BTZ8</accession>
<dbReference type="Pfam" id="PF01614">
    <property type="entry name" value="IclR_C"/>
    <property type="match status" value="1"/>
</dbReference>
<evidence type="ECO:0000256" key="3">
    <source>
        <dbReference type="ARBA" id="ARBA00023163"/>
    </source>
</evidence>
<dbReference type="SMART" id="SM00346">
    <property type="entry name" value="HTH_ICLR"/>
    <property type="match status" value="1"/>
</dbReference>
<evidence type="ECO:0000313" key="5">
    <source>
        <dbReference type="Proteomes" id="UP000310334"/>
    </source>
</evidence>
<dbReference type="InterPro" id="IPR050707">
    <property type="entry name" value="HTH_MetabolicPath_Reg"/>
</dbReference>
<dbReference type="PANTHER" id="PTHR30136:SF24">
    <property type="entry name" value="HTH-TYPE TRANSCRIPTIONAL REPRESSOR ALLR"/>
    <property type="match status" value="1"/>
</dbReference>
<reference evidence="4 5" key="1">
    <citation type="submission" date="2019-04" db="EMBL/GenBank/DDBJ databases">
        <title>Bacillus sediminilitoris sp. nov., isolated from a tidal flat sediment on the East China Sea.</title>
        <authorList>
            <person name="Wei Y."/>
            <person name="Mao H."/>
            <person name="Fang J."/>
        </authorList>
    </citation>
    <scope>NUCLEOTIDE SEQUENCE [LARGE SCALE GENOMIC DNA]</scope>
    <source>
        <strain evidence="4 5">DSL-17</strain>
    </source>
</reference>
<name>A0A4S4BTZ8_9BACI</name>
<dbReference type="OrthoDB" id="9778379at2"/>
<dbReference type="PROSITE" id="PS51077">
    <property type="entry name" value="HTH_ICLR"/>
    <property type="match status" value="1"/>
</dbReference>
<dbReference type="Gene3D" id="3.30.450.40">
    <property type="match status" value="1"/>
</dbReference>